<dbReference type="PANTHER" id="PTHR14401:SF6">
    <property type="entry name" value="CENTROMERE PROTEIN K"/>
    <property type="match status" value="1"/>
</dbReference>
<comment type="subcellular location">
    <subcellularLocation>
        <location evidence="2">Chromosome</location>
        <location evidence="2">Centromere</location>
    </subcellularLocation>
    <subcellularLocation>
        <location evidence="1">Nucleus</location>
    </subcellularLocation>
</comment>
<organism evidence="8 9">
    <name type="scientific">Dreissena polymorpha</name>
    <name type="common">Zebra mussel</name>
    <name type="synonym">Mytilus polymorpha</name>
    <dbReference type="NCBI Taxonomy" id="45954"/>
    <lineage>
        <taxon>Eukaryota</taxon>
        <taxon>Metazoa</taxon>
        <taxon>Spiralia</taxon>
        <taxon>Lophotrochozoa</taxon>
        <taxon>Mollusca</taxon>
        <taxon>Bivalvia</taxon>
        <taxon>Autobranchia</taxon>
        <taxon>Heteroconchia</taxon>
        <taxon>Euheterodonta</taxon>
        <taxon>Imparidentia</taxon>
        <taxon>Neoheterodontei</taxon>
        <taxon>Myida</taxon>
        <taxon>Dreissenoidea</taxon>
        <taxon>Dreissenidae</taxon>
        <taxon>Dreissena</taxon>
    </lineage>
</organism>
<name>A0A9D4H647_DREPO</name>
<keyword evidence="6" id="KW-0539">Nucleus</keyword>
<comment type="caution">
    <text evidence="8">The sequence shown here is derived from an EMBL/GenBank/DDBJ whole genome shotgun (WGS) entry which is preliminary data.</text>
</comment>
<gene>
    <name evidence="8" type="ORF">DPMN_131278</name>
</gene>
<dbReference type="PANTHER" id="PTHR14401">
    <property type="entry name" value="CENTROMERE PROTEIN K"/>
    <property type="match status" value="1"/>
</dbReference>
<dbReference type="InterPro" id="IPR020993">
    <property type="entry name" value="Centromere_CenpK"/>
</dbReference>
<evidence type="ECO:0000256" key="5">
    <source>
        <dbReference type="ARBA" id="ARBA00023054"/>
    </source>
</evidence>
<keyword evidence="5" id="KW-0175">Coiled coil</keyword>
<proteinExistence type="inferred from homology"/>
<evidence type="ECO:0000256" key="7">
    <source>
        <dbReference type="ARBA" id="ARBA00023328"/>
    </source>
</evidence>
<dbReference type="Proteomes" id="UP000828390">
    <property type="component" value="Unassembled WGS sequence"/>
</dbReference>
<evidence type="ECO:0000313" key="9">
    <source>
        <dbReference type="Proteomes" id="UP000828390"/>
    </source>
</evidence>
<evidence type="ECO:0000256" key="2">
    <source>
        <dbReference type="ARBA" id="ARBA00004584"/>
    </source>
</evidence>
<dbReference type="GO" id="GO:0005634">
    <property type="term" value="C:nucleus"/>
    <property type="evidence" value="ECO:0007669"/>
    <property type="project" value="UniProtKB-SubCell"/>
</dbReference>
<evidence type="ECO:0000256" key="1">
    <source>
        <dbReference type="ARBA" id="ARBA00004123"/>
    </source>
</evidence>
<dbReference type="Pfam" id="PF11802">
    <property type="entry name" value="CENP-K"/>
    <property type="match status" value="1"/>
</dbReference>
<dbReference type="EMBL" id="JAIWYP010000005">
    <property type="protein sequence ID" value="KAH3829283.1"/>
    <property type="molecule type" value="Genomic_DNA"/>
</dbReference>
<dbReference type="AlphaFoldDB" id="A0A9D4H647"/>
<accession>A0A9D4H647</accession>
<keyword evidence="9" id="KW-1185">Reference proteome</keyword>
<keyword evidence="7" id="KW-0137">Centromere</keyword>
<dbReference type="GO" id="GO:0051382">
    <property type="term" value="P:kinetochore assembly"/>
    <property type="evidence" value="ECO:0007669"/>
    <property type="project" value="InterPro"/>
</dbReference>
<sequence length="138" mass="15981">MKKEELQAIIRVATSKLSETNSYKPTREEVCDRIQKKCDTLGKINNERRKQMNEFLDKNFPLPDEATFSKVKRKTVETVNGRQLTRRENLLPLKTLVQMLISRCIDNPNDPYLELDHTCWPLYVELLLACGSHLAASC</sequence>
<evidence type="ECO:0000256" key="6">
    <source>
        <dbReference type="ARBA" id="ARBA00023242"/>
    </source>
</evidence>
<evidence type="ECO:0000256" key="4">
    <source>
        <dbReference type="ARBA" id="ARBA00022454"/>
    </source>
</evidence>
<evidence type="ECO:0000313" key="8">
    <source>
        <dbReference type="EMBL" id="KAH3829283.1"/>
    </source>
</evidence>
<dbReference type="OrthoDB" id="9445768at2759"/>
<evidence type="ECO:0000256" key="3">
    <source>
        <dbReference type="ARBA" id="ARBA00005795"/>
    </source>
</evidence>
<protein>
    <submittedName>
        <fullName evidence="8">Uncharacterized protein</fullName>
    </submittedName>
</protein>
<reference evidence="8" key="2">
    <citation type="submission" date="2020-11" db="EMBL/GenBank/DDBJ databases">
        <authorList>
            <person name="McCartney M.A."/>
            <person name="Auch B."/>
            <person name="Kono T."/>
            <person name="Mallez S."/>
            <person name="Becker A."/>
            <person name="Gohl D.M."/>
            <person name="Silverstein K.A.T."/>
            <person name="Koren S."/>
            <person name="Bechman K.B."/>
            <person name="Herman A."/>
            <person name="Abrahante J.E."/>
            <person name="Garbe J."/>
        </authorList>
    </citation>
    <scope>NUCLEOTIDE SEQUENCE</scope>
    <source>
        <strain evidence="8">Duluth1</strain>
        <tissue evidence="8">Whole animal</tissue>
    </source>
</reference>
<comment type="similarity">
    <text evidence="3">Belongs to the CENP-K/MCM22 family.</text>
</comment>
<dbReference type="GO" id="GO:0000070">
    <property type="term" value="P:mitotic sister chromatid segregation"/>
    <property type="evidence" value="ECO:0007669"/>
    <property type="project" value="TreeGrafter"/>
</dbReference>
<keyword evidence="4" id="KW-0158">Chromosome</keyword>
<dbReference type="GO" id="GO:0000775">
    <property type="term" value="C:chromosome, centromeric region"/>
    <property type="evidence" value="ECO:0007669"/>
    <property type="project" value="UniProtKB-SubCell"/>
</dbReference>
<reference evidence="8" key="1">
    <citation type="journal article" date="2019" name="bioRxiv">
        <title>The Genome of the Zebra Mussel, Dreissena polymorpha: A Resource for Invasive Species Research.</title>
        <authorList>
            <person name="McCartney M.A."/>
            <person name="Auch B."/>
            <person name="Kono T."/>
            <person name="Mallez S."/>
            <person name="Zhang Y."/>
            <person name="Obille A."/>
            <person name="Becker A."/>
            <person name="Abrahante J.E."/>
            <person name="Garbe J."/>
            <person name="Badalamenti J.P."/>
            <person name="Herman A."/>
            <person name="Mangelson H."/>
            <person name="Liachko I."/>
            <person name="Sullivan S."/>
            <person name="Sone E.D."/>
            <person name="Koren S."/>
            <person name="Silverstein K.A.T."/>
            <person name="Beckman K.B."/>
            <person name="Gohl D.M."/>
        </authorList>
    </citation>
    <scope>NUCLEOTIDE SEQUENCE</scope>
    <source>
        <strain evidence="8">Duluth1</strain>
        <tissue evidence="8">Whole animal</tissue>
    </source>
</reference>